<keyword evidence="13" id="KW-0234">DNA repair</keyword>
<dbReference type="Gene3D" id="1.10.8.280">
    <property type="entry name" value="ABC transporter ATPase domain-like"/>
    <property type="match status" value="2"/>
</dbReference>
<sequence length="1578" mass="163884">MDGQTEWIRLRGAAEHNLQDVDVRVPRGRLTVVTGVSGSGKSSLAFGTLFREGQRRFLETLPSFSRQFMGRLSRPAFASLEGIGPAVASGQRAGLANPRSTVGTLTEVWDLLRLLFARLGETPDGTRLSRGAFSFNGEGACPRCAGLGVEDALDPDLLVKDPALSLRQGALHVSTPNGYLMYSQVTLDVLDQVLRAHGGSVDIPWGDLAGEARTVVLEGSTRLKVPYGKHPLESRLKWTGITARPRQEGHYRGLLPVMEEILRGKRNDSILRYVRTTACSACGGLRLAPAPLAARWRGRGIAELAALTAEDLGRFLADLPAGPDAPVLEPIRRDLAARTALLEELGLGYLTFDRAAPTLSPGEAQRLRLLGLALGELRGLLVVLDEPSAGLHPADAHRLLGVLRRLRDQGQTVVVVEHDGLIVRGADWIIDLGPGPGAAGGRVLHCGPPEALLGPGEPTPTRAWLAAPEAPPRKVRAGRRLAFGDLRRHNLQGVAVELVEGGLNVVTGVSGAGKTSLLDELAGRLGSRGLLKVDAAPIGRTPRSNPATYTGAFDLVRNLFAGTPEAKARGLGKGHFTFNTPGGRCEACEGAGAVEVGMKHLGAVLVPCEACGGRRFHPEVLEVAWRGRSVADVLDASVDEALDLFADQPRLARILRALADCGLGHLALGQPAPTLSGGEAQRVKLAAELARAGKGTSFIVLDEPTTGLHGADVQVLLDAWDRLLAEGHTLLAADNDPAVIRRADHVVDLGPGSGPRGGRVVVAGPPDAVAACPASRTGEALRGLDVPPPAPPPAGPEPPLVLEGVATHNLQGVDAAFPATGLTVVTGPSGSGKSSLVFDTLLAECRNRFTDLVSPWARRLLARPGGAVFARARDLRAAVAVSQAQGRRNPRSRVGTVAELDERLRMLFARASGTGLPASAFSPNTERGACRHCRGLGFIQTCDPERLVTHPDRPLGSGALAGTRFGAYLEEPDGRFMATLAAAARELGLAVDLPWRDLAPGARDLALRGGGDRTFQVDWAYRRGAREGVHRLETPWEGFAALVDAEYERVHAEGKGASLEALMADLPCPACAGSRLGPEGAAAQVQGRRLPEVLGWPVSRLAAWLEGLPPEGPAGLLAADLLPRLRALEAAGLGHLAPDREMATLSGGEAQRLRLASALHAGLWGVVYVLDEPTRGLHPADTARLLDVLRPLAARNAVVVVEHDPAVIAAAGTRIHLGPGAGAAGGRRVAPGPGAPPPARTPRPGGPAVRVRGARLNTLKAVDATFPSGCIVAVTGVSGSGKSSLVRGVLGASLEAALRGRGPVGCEALEQDLPLARVRVLDQLGAGPGALATVATAAGIADPLRKALAATPEARALKLTARAFSTAAPGGRCEACEGRGHLTVPMDLLPDVEVGCEACGGLGFQGPVLTCRLGGWTIVEWLAATVDAALAAAPPAGLRAPLAALAGAGLGYLRLGQAAGTLSGGEWQRLRLAELLADADPRPAALLLDEPGRGLGRAELAPLVASLDRLAAQGHLVVLVEHHLDLIRAADWVLDLGPGGGPEGGTLVFTGTPAQLAAAPTPTGAALRAHAAAAAPQD</sequence>
<dbReference type="SMART" id="SM00382">
    <property type="entry name" value="AAA"/>
    <property type="match status" value="4"/>
</dbReference>
<proteinExistence type="inferred from homology"/>
<feature type="domain" description="ABC transporter" evidence="18">
    <location>
        <begin position="1244"/>
        <end position="1563"/>
    </location>
</feature>
<evidence type="ECO:0000256" key="12">
    <source>
        <dbReference type="ARBA" id="ARBA00023125"/>
    </source>
</evidence>
<keyword evidence="5" id="KW-0547">Nucleotide-binding</keyword>
<keyword evidence="20" id="KW-1185">Reference proteome</keyword>
<dbReference type="InterPro" id="IPR017871">
    <property type="entry name" value="ABC_transporter-like_CS"/>
</dbReference>
<keyword evidence="12" id="KW-0238">DNA-binding</keyword>
<evidence type="ECO:0000256" key="14">
    <source>
        <dbReference type="ARBA" id="ARBA00038000"/>
    </source>
</evidence>
<feature type="domain" description="ABC transporter" evidence="18">
    <location>
        <begin position="475"/>
        <end position="776"/>
    </location>
</feature>
<evidence type="ECO:0000256" key="7">
    <source>
        <dbReference type="ARBA" id="ARBA00022769"/>
    </source>
</evidence>
<evidence type="ECO:0000256" key="4">
    <source>
        <dbReference type="ARBA" id="ARBA00022737"/>
    </source>
</evidence>
<dbReference type="Proteomes" id="UP001228113">
    <property type="component" value="Chromosome"/>
</dbReference>
<evidence type="ECO:0000259" key="18">
    <source>
        <dbReference type="PROSITE" id="PS50893"/>
    </source>
</evidence>
<evidence type="ECO:0000313" key="20">
    <source>
        <dbReference type="Proteomes" id="UP001228113"/>
    </source>
</evidence>
<accession>A0AA48KB89</accession>
<keyword evidence="11" id="KW-0267">Excision nuclease</keyword>
<evidence type="ECO:0000256" key="13">
    <source>
        <dbReference type="ARBA" id="ARBA00023204"/>
    </source>
</evidence>
<keyword evidence="4" id="KW-0677">Repeat</keyword>
<dbReference type="Pfam" id="PF17755">
    <property type="entry name" value="UvrA_DNA-bind"/>
    <property type="match status" value="2"/>
</dbReference>
<dbReference type="PANTHER" id="PTHR43152">
    <property type="entry name" value="UVRABC SYSTEM PROTEIN A"/>
    <property type="match status" value="1"/>
</dbReference>
<keyword evidence="10" id="KW-0067">ATP-binding</keyword>
<dbReference type="InterPro" id="IPR003593">
    <property type="entry name" value="AAA+_ATPase"/>
</dbReference>
<evidence type="ECO:0000256" key="11">
    <source>
        <dbReference type="ARBA" id="ARBA00022881"/>
    </source>
</evidence>
<evidence type="ECO:0000256" key="6">
    <source>
        <dbReference type="ARBA" id="ARBA00022763"/>
    </source>
</evidence>
<evidence type="ECO:0000256" key="16">
    <source>
        <dbReference type="ARBA" id="ARBA00042156"/>
    </source>
</evidence>
<keyword evidence="3" id="KW-0479">Metal-binding</keyword>
<dbReference type="GO" id="GO:0005524">
    <property type="term" value="F:ATP binding"/>
    <property type="evidence" value="ECO:0007669"/>
    <property type="project" value="UniProtKB-KW"/>
</dbReference>
<name>A0AA48KB89_9BACT</name>
<dbReference type="EMBL" id="AP027081">
    <property type="protein sequence ID" value="BDU75546.1"/>
    <property type="molecule type" value="Genomic_DNA"/>
</dbReference>
<evidence type="ECO:0000256" key="3">
    <source>
        <dbReference type="ARBA" id="ARBA00022723"/>
    </source>
</evidence>
<dbReference type="GO" id="GO:0016887">
    <property type="term" value="F:ATP hydrolysis activity"/>
    <property type="evidence" value="ECO:0007669"/>
    <property type="project" value="InterPro"/>
</dbReference>
<evidence type="ECO:0000256" key="9">
    <source>
        <dbReference type="ARBA" id="ARBA00022833"/>
    </source>
</evidence>
<evidence type="ECO:0000256" key="17">
    <source>
        <dbReference type="SAM" id="MobiDB-lite"/>
    </source>
</evidence>
<comment type="subcellular location">
    <subcellularLocation>
        <location evidence="1">Cytoplasm</location>
    </subcellularLocation>
</comment>
<keyword evidence="6" id="KW-0227">DNA damage</keyword>
<dbReference type="RefSeq" id="WP_316411018.1">
    <property type="nucleotide sequence ID" value="NZ_AP027081.1"/>
</dbReference>
<feature type="compositionally biased region" description="Pro residues" evidence="17">
    <location>
        <begin position="1233"/>
        <end position="1245"/>
    </location>
</feature>
<dbReference type="Gene3D" id="1.20.1580.10">
    <property type="entry name" value="ABC transporter ATPase like domain"/>
    <property type="match status" value="4"/>
</dbReference>
<dbReference type="InterPro" id="IPR003439">
    <property type="entry name" value="ABC_transporter-like_ATP-bd"/>
</dbReference>
<dbReference type="Gene3D" id="3.40.50.300">
    <property type="entry name" value="P-loop containing nucleotide triphosphate hydrolases"/>
    <property type="match status" value="4"/>
</dbReference>
<keyword evidence="8" id="KW-0863">Zinc-finger</keyword>
<evidence type="ECO:0000256" key="8">
    <source>
        <dbReference type="ARBA" id="ARBA00022771"/>
    </source>
</evidence>
<dbReference type="PANTHER" id="PTHR43152:SF3">
    <property type="entry name" value="UVRABC SYSTEM PROTEIN A"/>
    <property type="match status" value="1"/>
</dbReference>
<evidence type="ECO:0000256" key="10">
    <source>
        <dbReference type="ARBA" id="ARBA00022840"/>
    </source>
</evidence>
<protein>
    <recommendedName>
        <fullName evidence="15">UvrABC system protein A</fullName>
    </recommendedName>
    <alternativeName>
        <fullName evidence="16">Excinuclease ABC subunit A</fullName>
    </alternativeName>
</protein>
<organism evidence="19 20">
    <name type="scientific">Mesoterricola sediminis</name>
    <dbReference type="NCBI Taxonomy" id="2927980"/>
    <lineage>
        <taxon>Bacteria</taxon>
        <taxon>Pseudomonadati</taxon>
        <taxon>Acidobacteriota</taxon>
        <taxon>Holophagae</taxon>
        <taxon>Holophagales</taxon>
        <taxon>Holophagaceae</taxon>
        <taxon>Mesoterricola</taxon>
    </lineage>
</organism>
<keyword evidence="9" id="KW-0862">Zinc</keyword>
<evidence type="ECO:0000256" key="1">
    <source>
        <dbReference type="ARBA" id="ARBA00004496"/>
    </source>
</evidence>
<evidence type="ECO:0000256" key="2">
    <source>
        <dbReference type="ARBA" id="ARBA00022490"/>
    </source>
</evidence>
<dbReference type="GO" id="GO:0005737">
    <property type="term" value="C:cytoplasm"/>
    <property type="evidence" value="ECO:0007669"/>
    <property type="project" value="UniProtKB-SubCell"/>
</dbReference>
<dbReference type="Pfam" id="PF00005">
    <property type="entry name" value="ABC_tran"/>
    <property type="match status" value="1"/>
</dbReference>
<evidence type="ECO:0000256" key="15">
    <source>
        <dbReference type="ARBA" id="ARBA00039316"/>
    </source>
</evidence>
<evidence type="ECO:0000313" key="19">
    <source>
        <dbReference type="EMBL" id="BDU75546.1"/>
    </source>
</evidence>
<dbReference type="GO" id="GO:0004518">
    <property type="term" value="F:nuclease activity"/>
    <property type="evidence" value="ECO:0007669"/>
    <property type="project" value="UniProtKB-KW"/>
</dbReference>
<keyword evidence="7" id="KW-0228">DNA excision</keyword>
<gene>
    <name evidence="19" type="ORF">METESE_05040</name>
</gene>
<dbReference type="InterPro" id="IPR027417">
    <property type="entry name" value="P-loop_NTPase"/>
</dbReference>
<keyword evidence="2" id="KW-0963">Cytoplasm</keyword>
<dbReference type="GO" id="GO:0008270">
    <property type="term" value="F:zinc ion binding"/>
    <property type="evidence" value="ECO:0007669"/>
    <property type="project" value="UniProtKB-KW"/>
</dbReference>
<feature type="region of interest" description="Disordered" evidence="17">
    <location>
        <begin position="1219"/>
        <end position="1247"/>
    </location>
</feature>
<dbReference type="InterPro" id="IPR041552">
    <property type="entry name" value="UvrA_DNA-bd"/>
</dbReference>
<reference evidence="19" key="1">
    <citation type="journal article" date="2023" name="Int. J. Syst. Evol. Microbiol.">
        <title>Mesoterricola silvestris gen. nov., sp. nov., Mesoterricola sediminis sp. nov., Geothrix oryzae sp. nov., Geothrix edaphica sp. nov., Geothrix rubra sp. nov., and Geothrix limicola sp. nov., six novel members of Acidobacteriota isolated from soils.</title>
        <authorList>
            <person name="Itoh H."/>
            <person name="Sugisawa Y."/>
            <person name="Mise K."/>
            <person name="Xu Z."/>
            <person name="Kuniyasu M."/>
            <person name="Ushijima N."/>
            <person name="Kawano K."/>
            <person name="Kobayashi E."/>
            <person name="Shiratori Y."/>
            <person name="Masuda Y."/>
            <person name="Senoo K."/>
        </authorList>
    </citation>
    <scope>NUCLEOTIDE SEQUENCE</scope>
    <source>
        <strain evidence="19">W786</strain>
    </source>
</reference>
<dbReference type="PROSITE" id="PS00211">
    <property type="entry name" value="ABC_TRANSPORTER_1"/>
    <property type="match status" value="3"/>
</dbReference>
<dbReference type="PROSITE" id="PS50893">
    <property type="entry name" value="ABC_TRANSPORTER_2"/>
    <property type="match status" value="2"/>
</dbReference>
<comment type="similarity">
    <text evidence="14">Belongs to the ABC transporter superfamily. UvrA family.</text>
</comment>
<dbReference type="SUPFAM" id="SSF52540">
    <property type="entry name" value="P-loop containing nucleoside triphosphate hydrolases"/>
    <property type="match status" value="4"/>
</dbReference>
<dbReference type="KEGG" id="msea:METESE_05040"/>
<evidence type="ECO:0000256" key="5">
    <source>
        <dbReference type="ARBA" id="ARBA00022741"/>
    </source>
</evidence>
<dbReference type="GO" id="GO:0003677">
    <property type="term" value="F:DNA binding"/>
    <property type="evidence" value="ECO:0007669"/>
    <property type="project" value="UniProtKB-KW"/>
</dbReference>
<dbReference type="GO" id="GO:0006281">
    <property type="term" value="P:DNA repair"/>
    <property type="evidence" value="ECO:0007669"/>
    <property type="project" value="UniProtKB-KW"/>
</dbReference>